<feature type="domain" description="Beta-lactamase-related" evidence="3">
    <location>
        <begin position="124"/>
        <end position="437"/>
    </location>
</feature>
<dbReference type="GeneID" id="87884432"/>
<proteinExistence type="predicted"/>
<protein>
    <submittedName>
        <fullName evidence="5">Beta-lactamase/transpeptidase-like protein</fullName>
    </submittedName>
</protein>
<feature type="domain" description="Beta-lactamase-like ARB-00930-like C-terminal" evidence="4">
    <location>
        <begin position="463"/>
        <end position="618"/>
    </location>
</feature>
<name>A0AAJ0H034_9PEZI</name>
<keyword evidence="2" id="KW-0732">Signal</keyword>
<evidence type="ECO:0000256" key="1">
    <source>
        <dbReference type="SAM" id="MobiDB-lite"/>
    </source>
</evidence>
<dbReference type="Pfam" id="PF00144">
    <property type="entry name" value="Beta-lactamase"/>
    <property type="match status" value="1"/>
</dbReference>
<organism evidence="5 6">
    <name type="scientific">Chaetomium strumarium</name>
    <dbReference type="NCBI Taxonomy" id="1170767"/>
    <lineage>
        <taxon>Eukaryota</taxon>
        <taxon>Fungi</taxon>
        <taxon>Dikarya</taxon>
        <taxon>Ascomycota</taxon>
        <taxon>Pezizomycotina</taxon>
        <taxon>Sordariomycetes</taxon>
        <taxon>Sordariomycetidae</taxon>
        <taxon>Sordariales</taxon>
        <taxon>Chaetomiaceae</taxon>
        <taxon>Chaetomium</taxon>
    </lineage>
</organism>
<feature type="compositionally biased region" description="Low complexity" evidence="1">
    <location>
        <begin position="107"/>
        <end position="118"/>
    </location>
</feature>
<evidence type="ECO:0000256" key="2">
    <source>
        <dbReference type="SAM" id="SignalP"/>
    </source>
</evidence>
<evidence type="ECO:0000259" key="3">
    <source>
        <dbReference type="Pfam" id="PF00144"/>
    </source>
</evidence>
<dbReference type="InterPro" id="IPR001466">
    <property type="entry name" value="Beta-lactam-related"/>
</dbReference>
<dbReference type="InterPro" id="IPR012338">
    <property type="entry name" value="Beta-lactam/transpept-like"/>
</dbReference>
<keyword evidence="6" id="KW-1185">Reference proteome</keyword>
<dbReference type="RefSeq" id="XP_062725133.1">
    <property type="nucleotide sequence ID" value="XM_062865603.1"/>
</dbReference>
<reference evidence="5" key="2">
    <citation type="submission" date="2023-06" db="EMBL/GenBank/DDBJ databases">
        <authorList>
            <consortium name="Lawrence Berkeley National Laboratory"/>
            <person name="Mondo S.J."/>
            <person name="Hensen N."/>
            <person name="Bonometti L."/>
            <person name="Westerberg I."/>
            <person name="Brannstrom I.O."/>
            <person name="Guillou S."/>
            <person name="Cros-Aarteil S."/>
            <person name="Calhoun S."/>
            <person name="Haridas S."/>
            <person name="Kuo A."/>
            <person name="Pangilinan J."/>
            <person name="Riley R."/>
            <person name="Labutti K."/>
            <person name="Andreopoulos B."/>
            <person name="Lipzen A."/>
            <person name="Chen C."/>
            <person name="Yanf M."/>
            <person name="Daum C."/>
            <person name="Ng V."/>
            <person name="Clum A."/>
            <person name="Steindorff A."/>
            <person name="Ohm R."/>
            <person name="Martin F."/>
            <person name="Silar P."/>
            <person name="Natvig D."/>
            <person name="Lalanne C."/>
            <person name="Gautier V."/>
            <person name="Ament-Velasquez S.L."/>
            <person name="Kruys A."/>
            <person name="Hutchinson M.I."/>
            <person name="Powell A.J."/>
            <person name="Barry K."/>
            <person name="Miller A.N."/>
            <person name="Grigoriev I.V."/>
            <person name="Debuchy R."/>
            <person name="Gladieux P."/>
            <person name="Thoren M.H."/>
            <person name="Johannesson H."/>
        </authorList>
    </citation>
    <scope>NUCLEOTIDE SEQUENCE</scope>
    <source>
        <strain evidence="5">CBS 333.67</strain>
    </source>
</reference>
<dbReference type="Pfam" id="PF26335">
    <property type="entry name" value="ARB_00930_C"/>
    <property type="match status" value="1"/>
</dbReference>
<reference evidence="5" key="1">
    <citation type="journal article" date="2023" name="Mol. Phylogenet. Evol.">
        <title>Genome-scale phylogeny and comparative genomics of the fungal order Sordariales.</title>
        <authorList>
            <person name="Hensen N."/>
            <person name="Bonometti L."/>
            <person name="Westerberg I."/>
            <person name="Brannstrom I.O."/>
            <person name="Guillou S."/>
            <person name="Cros-Aarteil S."/>
            <person name="Calhoun S."/>
            <person name="Haridas S."/>
            <person name="Kuo A."/>
            <person name="Mondo S."/>
            <person name="Pangilinan J."/>
            <person name="Riley R."/>
            <person name="LaButti K."/>
            <person name="Andreopoulos B."/>
            <person name="Lipzen A."/>
            <person name="Chen C."/>
            <person name="Yan M."/>
            <person name="Daum C."/>
            <person name="Ng V."/>
            <person name="Clum A."/>
            <person name="Steindorff A."/>
            <person name="Ohm R.A."/>
            <person name="Martin F."/>
            <person name="Silar P."/>
            <person name="Natvig D.O."/>
            <person name="Lalanne C."/>
            <person name="Gautier V."/>
            <person name="Ament-Velasquez S.L."/>
            <person name="Kruys A."/>
            <person name="Hutchinson M.I."/>
            <person name="Powell A.J."/>
            <person name="Barry K."/>
            <person name="Miller A.N."/>
            <person name="Grigoriev I.V."/>
            <person name="Debuchy R."/>
            <person name="Gladieux P."/>
            <person name="Hiltunen Thoren M."/>
            <person name="Johannesson H."/>
        </authorList>
    </citation>
    <scope>NUCLEOTIDE SEQUENCE</scope>
    <source>
        <strain evidence="5">CBS 333.67</strain>
    </source>
</reference>
<dbReference type="PANTHER" id="PTHR22935">
    <property type="entry name" value="PENICILLIN-BINDING PROTEIN"/>
    <property type="match status" value="1"/>
</dbReference>
<comment type="caution">
    <text evidence="5">The sequence shown here is derived from an EMBL/GenBank/DDBJ whole genome shotgun (WGS) entry which is preliminary data.</text>
</comment>
<dbReference type="AlphaFoldDB" id="A0AAJ0H034"/>
<feature type="region of interest" description="Disordered" evidence="1">
    <location>
        <begin position="96"/>
        <end position="122"/>
    </location>
</feature>
<dbReference type="InterPro" id="IPR051478">
    <property type="entry name" value="Beta-lactamase-like_AB/R"/>
</dbReference>
<feature type="chain" id="PRO_5042589783" evidence="2">
    <location>
        <begin position="21"/>
        <end position="619"/>
    </location>
</feature>
<evidence type="ECO:0000259" key="4">
    <source>
        <dbReference type="Pfam" id="PF26335"/>
    </source>
</evidence>
<gene>
    <name evidence="5" type="ORF">B0T15DRAFT_423957</name>
</gene>
<accession>A0AAJ0H034</accession>
<feature type="signal peptide" evidence="2">
    <location>
        <begin position="1"/>
        <end position="20"/>
    </location>
</feature>
<sequence length="619" mass="66522">MWTSKTSVAVLAIVAATALAGPNCPPLGPAFEKPFTFNTSSAMQSAIANLTATLTAWDQSNASAIRSDITSYSIEVFSTSKEQPLIFSWHHTAPSLLAPPSPPPPTTNSSNNNSNSTARRVGVSQVDTNTVYRLGSLTKVFTVYTWLVQDGDSKWNDPITRYVPELAAAAERAKQQGADPVANVPWDEVTVGALAGQLSGAIRDYGLMGEVTQEFDQNEAVGLGFPPLSKGDPMLPSCGQWPQCNRTEFFNGLLRAYPSFAPFTTPAYTNTGFQILAYALENIKGRSFESMMQESVLQPLGLRHTYYRNAPAAEGIIPGNNLSQAEWTYQLGDENPAGNMYSSAADISALGRAILASTLLPPVLTRRWLKPAVLTSELIAGVGYPWGIRRIALPSYGANGKRVVDAFNKAGRIGYYSSLLVLLPDYDAGFTVLLAGEAIPGNANFNLADVVGAALVPALEAAAREQAEAKFAGEYYHNNDGGNSSSSSRLRLTTQSDRPGLGIEGWVSNGTDMQTVAVVLQGGYAPVNPSIRLYPTGLETVRSDGSRRVAFKAVFEDLNLPARDPAQAMFSTDCGTWVSFTGVTYGTQPLDQFVFEVDAKGQVVSIENLALRAVMKRRR</sequence>
<feature type="compositionally biased region" description="Pro residues" evidence="1">
    <location>
        <begin position="97"/>
        <end position="106"/>
    </location>
</feature>
<evidence type="ECO:0000313" key="5">
    <source>
        <dbReference type="EMBL" id="KAK3309353.1"/>
    </source>
</evidence>
<dbReference type="PANTHER" id="PTHR22935:SF97">
    <property type="entry name" value="BETA-LACTAMASE-RELATED DOMAIN-CONTAINING PROTEIN"/>
    <property type="match status" value="1"/>
</dbReference>
<dbReference type="Proteomes" id="UP001273166">
    <property type="component" value="Unassembled WGS sequence"/>
</dbReference>
<dbReference type="Gene3D" id="3.40.710.10">
    <property type="entry name" value="DD-peptidase/beta-lactamase superfamily"/>
    <property type="match status" value="1"/>
</dbReference>
<dbReference type="SUPFAM" id="SSF56601">
    <property type="entry name" value="beta-lactamase/transpeptidase-like"/>
    <property type="match status" value="1"/>
</dbReference>
<dbReference type="InterPro" id="IPR058664">
    <property type="entry name" value="ARB_00930-like_C"/>
</dbReference>
<evidence type="ECO:0000313" key="6">
    <source>
        <dbReference type="Proteomes" id="UP001273166"/>
    </source>
</evidence>
<dbReference type="EMBL" id="JAUDZG010000001">
    <property type="protein sequence ID" value="KAK3309353.1"/>
    <property type="molecule type" value="Genomic_DNA"/>
</dbReference>